<dbReference type="Proteomes" id="UP001596442">
    <property type="component" value="Unassembled WGS sequence"/>
</dbReference>
<gene>
    <name evidence="2" type="ORF">ACFQEU_15585</name>
</gene>
<evidence type="ECO:0000256" key="1">
    <source>
        <dbReference type="SAM" id="MobiDB-lite"/>
    </source>
</evidence>
<evidence type="ECO:0008006" key="4">
    <source>
        <dbReference type="Google" id="ProtNLM"/>
    </source>
</evidence>
<proteinExistence type="predicted"/>
<feature type="region of interest" description="Disordered" evidence="1">
    <location>
        <begin position="36"/>
        <end position="62"/>
    </location>
</feature>
<accession>A0ABD5SD54</accession>
<dbReference type="EMBL" id="JBHSWW010000405">
    <property type="protein sequence ID" value="MFC6754865.1"/>
    <property type="molecule type" value="Genomic_DNA"/>
</dbReference>
<evidence type="ECO:0000313" key="2">
    <source>
        <dbReference type="EMBL" id="MFC6754865.1"/>
    </source>
</evidence>
<feature type="non-terminal residue" evidence="2">
    <location>
        <position position="1"/>
    </location>
</feature>
<evidence type="ECO:0000313" key="3">
    <source>
        <dbReference type="Proteomes" id="UP001596442"/>
    </source>
</evidence>
<organism evidence="2 3">
    <name type="scientific">Halorubrum tibetense</name>
    <dbReference type="NCBI Taxonomy" id="175631"/>
    <lineage>
        <taxon>Archaea</taxon>
        <taxon>Methanobacteriati</taxon>
        <taxon>Methanobacteriota</taxon>
        <taxon>Stenosarchaea group</taxon>
        <taxon>Halobacteria</taxon>
        <taxon>Halobacteriales</taxon>
        <taxon>Haloferacaceae</taxon>
        <taxon>Halorubrum</taxon>
    </lineage>
</organism>
<name>A0ABD5SD54_9EURY</name>
<dbReference type="AlphaFoldDB" id="A0ABD5SD54"/>
<keyword evidence="3" id="KW-1185">Reference proteome</keyword>
<reference evidence="2 3" key="1">
    <citation type="journal article" date="2019" name="Int. J. Syst. Evol. Microbiol.">
        <title>The Global Catalogue of Microorganisms (GCM) 10K type strain sequencing project: providing services to taxonomists for standard genome sequencing and annotation.</title>
        <authorList>
            <consortium name="The Broad Institute Genomics Platform"/>
            <consortium name="The Broad Institute Genome Sequencing Center for Infectious Disease"/>
            <person name="Wu L."/>
            <person name="Ma J."/>
        </authorList>
    </citation>
    <scope>NUCLEOTIDE SEQUENCE [LARGE SCALE GENOMIC DNA]</scope>
    <source>
        <strain evidence="2 3">CGMCC 1.3239</strain>
    </source>
</reference>
<protein>
    <recommendedName>
        <fullName evidence="4">SAM-dependent methyltransferase</fullName>
    </recommendedName>
</protein>
<sequence>ADRDWRAPAREAGWRVDAAFERRVHRSLTRHVLVVRRTGDRRDDTGGTDALGDRQAPPGPTR</sequence>
<comment type="caution">
    <text evidence="2">The sequence shown here is derived from an EMBL/GenBank/DDBJ whole genome shotgun (WGS) entry which is preliminary data.</text>
</comment>